<dbReference type="InterPro" id="IPR036188">
    <property type="entry name" value="FAD/NAD-bd_sf"/>
</dbReference>
<evidence type="ECO:0000313" key="9">
    <source>
        <dbReference type="EMBL" id="KAJ7953821.1"/>
    </source>
</evidence>
<dbReference type="AlphaFoldDB" id="A0AAD7LAK0"/>
<keyword evidence="7" id="KW-1015">Disulfide bond</keyword>
<feature type="disulfide bond" evidence="7">
    <location>
        <begin position="466"/>
        <end position="505"/>
    </location>
</feature>
<reference evidence="9" key="1">
    <citation type="journal article" date="2023" name="Science">
        <title>Elucidation of the pathway for biosynthesis of saponin adjuvants from the soapbark tree.</title>
        <authorList>
            <person name="Reed J."/>
            <person name="Orme A."/>
            <person name="El-Demerdash A."/>
            <person name="Owen C."/>
            <person name="Martin L.B.B."/>
            <person name="Misra R.C."/>
            <person name="Kikuchi S."/>
            <person name="Rejzek M."/>
            <person name="Martin A.C."/>
            <person name="Harkess A."/>
            <person name="Leebens-Mack J."/>
            <person name="Louveau T."/>
            <person name="Stephenson M.J."/>
            <person name="Osbourn A."/>
        </authorList>
    </citation>
    <scope>NUCLEOTIDE SEQUENCE</scope>
    <source>
        <strain evidence="9">S10</strain>
    </source>
</reference>
<keyword evidence="3" id="KW-0285">Flavoprotein</keyword>
<dbReference type="GO" id="GO:0016614">
    <property type="term" value="F:oxidoreductase activity, acting on CH-OH group of donors"/>
    <property type="evidence" value="ECO:0007669"/>
    <property type="project" value="InterPro"/>
</dbReference>
<dbReference type="InterPro" id="IPR000172">
    <property type="entry name" value="GMC_OxRdtase_N"/>
</dbReference>
<organism evidence="9 10">
    <name type="scientific">Quillaja saponaria</name>
    <name type="common">Soap bark tree</name>
    <dbReference type="NCBI Taxonomy" id="32244"/>
    <lineage>
        <taxon>Eukaryota</taxon>
        <taxon>Viridiplantae</taxon>
        <taxon>Streptophyta</taxon>
        <taxon>Embryophyta</taxon>
        <taxon>Tracheophyta</taxon>
        <taxon>Spermatophyta</taxon>
        <taxon>Magnoliopsida</taxon>
        <taxon>eudicotyledons</taxon>
        <taxon>Gunneridae</taxon>
        <taxon>Pentapetalae</taxon>
        <taxon>rosids</taxon>
        <taxon>fabids</taxon>
        <taxon>Fabales</taxon>
        <taxon>Quillajaceae</taxon>
        <taxon>Quillaja</taxon>
    </lineage>
</organism>
<dbReference type="Gene3D" id="3.50.50.60">
    <property type="entry name" value="FAD/NAD(P)-binding domain"/>
    <property type="match status" value="1"/>
</dbReference>
<dbReference type="InterPro" id="IPR012132">
    <property type="entry name" value="GMC_OxRdtase"/>
</dbReference>
<evidence type="ECO:0000256" key="3">
    <source>
        <dbReference type="ARBA" id="ARBA00022630"/>
    </source>
</evidence>
<dbReference type="InterPro" id="IPR051871">
    <property type="entry name" value="GMC_Oxidoreductase-Related"/>
</dbReference>
<evidence type="ECO:0000256" key="7">
    <source>
        <dbReference type="PIRSR" id="PIRSR000137-3"/>
    </source>
</evidence>
<dbReference type="SUPFAM" id="SSF51905">
    <property type="entry name" value="FAD/NAD(P)-binding domain"/>
    <property type="match status" value="1"/>
</dbReference>
<proteinExistence type="inferred from homology"/>
<evidence type="ECO:0000256" key="5">
    <source>
        <dbReference type="ARBA" id="ARBA00022827"/>
    </source>
</evidence>
<dbReference type="EMBL" id="JARAOO010000010">
    <property type="protein sequence ID" value="KAJ7953821.1"/>
    <property type="molecule type" value="Genomic_DNA"/>
</dbReference>
<protein>
    <submittedName>
        <fullName evidence="9">Protein HOTHEAD</fullName>
    </submittedName>
</protein>
<dbReference type="Proteomes" id="UP001163823">
    <property type="component" value="Chromosome 10"/>
</dbReference>
<dbReference type="GO" id="GO:0050660">
    <property type="term" value="F:flavin adenine dinucleotide binding"/>
    <property type="evidence" value="ECO:0007669"/>
    <property type="project" value="InterPro"/>
</dbReference>
<comment type="similarity">
    <text evidence="2">Belongs to the GMC oxidoreductase family.</text>
</comment>
<evidence type="ECO:0000256" key="6">
    <source>
        <dbReference type="PIRSR" id="PIRSR000137-2"/>
    </source>
</evidence>
<feature type="binding site" evidence="6">
    <location>
        <position position="285"/>
    </location>
    <ligand>
        <name>FAD</name>
        <dbReference type="ChEBI" id="CHEBI:57692"/>
    </ligand>
</feature>
<dbReference type="Pfam" id="PF05199">
    <property type="entry name" value="GMC_oxred_C"/>
    <property type="match status" value="1"/>
</dbReference>
<dbReference type="Pfam" id="PF00732">
    <property type="entry name" value="GMC_oxred_N"/>
    <property type="match status" value="1"/>
</dbReference>
<name>A0AAD7LAK0_QUISA</name>
<feature type="binding site" evidence="6">
    <location>
        <position position="512"/>
    </location>
    <ligand>
        <name>substrate</name>
    </ligand>
</feature>
<gene>
    <name evidence="9" type="ORF">O6P43_025471</name>
</gene>
<dbReference type="SUPFAM" id="SSF54373">
    <property type="entry name" value="FAD-linked reductases, C-terminal domain"/>
    <property type="match status" value="1"/>
</dbReference>
<dbReference type="Gene3D" id="3.30.410.40">
    <property type="match status" value="1"/>
</dbReference>
<dbReference type="PIRSF" id="PIRSF000137">
    <property type="entry name" value="Alcohol_oxidase"/>
    <property type="match status" value="1"/>
</dbReference>
<evidence type="ECO:0000256" key="1">
    <source>
        <dbReference type="ARBA" id="ARBA00001974"/>
    </source>
</evidence>
<comment type="caution">
    <text evidence="9">The sequence shown here is derived from an EMBL/GenBank/DDBJ whole genome shotgun (WGS) entry which is preliminary data.</text>
</comment>
<keyword evidence="5 6" id="KW-0274">FAD</keyword>
<dbReference type="KEGG" id="qsa:O6P43_025471"/>
<evidence type="ECO:0000259" key="8">
    <source>
        <dbReference type="PROSITE" id="PS00624"/>
    </source>
</evidence>
<feature type="binding site" evidence="6">
    <location>
        <position position="172"/>
    </location>
    <ligand>
        <name>FAD</name>
        <dbReference type="ChEBI" id="CHEBI:57692"/>
    </ligand>
</feature>
<evidence type="ECO:0000313" key="10">
    <source>
        <dbReference type="Proteomes" id="UP001163823"/>
    </source>
</evidence>
<evidence type="ECO:0000256" key="2">
    <source>
        <dbReference type="ARBA" id="ARBA00010790"/>
    </source>
</evidence>
<comment type="cofactor">
    <cofactor evidence="1 6">
        <name>FAD</name>
        <dbReference type="ChEBI" id="CHEBI:57692"/>
    </cofactor>
</comment>
<evidence type="ECO:0000256" key="4">
    <source>
        <dbReference type="ARBA" id="ARBA00022729"/>
    </source>
</evidence>
<dbReference type="PANTHER" id="PTHR45968">
    <property type="entry name" value="OSJNBA0019K04.7 PROTEIN"/>
    <property type="match status" value="1"/>
</dbReference>
<keyword evidence="4" id="KW-0732">Signal</keyword>
<accession>A0AAD7LAK0</accession>
<feature type="binding site" evidence="6">
    <location>
        <position position="542"/>
    </location>
    <ligand>
        <name>FAD</name>
        <dbReference type="ChEBI" id="CHEBI:57692"/>
    </ligand>
</feature>
<dbReference type="PROSITE" id="PS00624">
    <property type="entry name" value="GMC_OXRED_2"/>
    <property type="match status" value="1"/>
</dbReference>
<dbReference type="PANTHER" id="PTHR45968:SF19">
    <property type="entry name" value="GLUCOSE-METHANOL-CHOLINE (GMC) OXIDOREDUCTASE FAMILY PROTEIN"/>
    <property type="match status" value="1"/>
</dbReference>
<dbReference type="InterPro" id="IPR007867">
    <property type="entry name" value="GMC_OxRtase_C"/>
</dbReference>
<sequence>MQEKRVQKFVIEECGKMKGTSSDFGCVWYGGTTGRKSMLLENGIPNMDLPQIKHGHKLLTAIILLFTNLYLTPASEPQGNRQWYMTSDVEEISGKSYDYIVVGGGTAGCPLAATLSERFNVLLVERGGSPYGNPLVMDNNFYGFSYIQTDEYNSVAQSFTSGDGIDNLRGRVLGGSSAINLGFYSRASKDFIRKASWDAELVRDSYNWVESRVVFQPRLTPWQAVTNLSLIEAGILPYNGFSLEHIKGTKVSGSVFDESGRRHSSADLLEGGNPKHITVLLNATVKSIIFKKNGNRKESRAHGIRFIQSNGSLSQTFEAYLKQPRNLGSWGDVILAAGSLGSPQVLLLSGIGPQQHLKNFNIPLVADLKEVGQGMQDNPSIGIQLDAKSENRRPDPCQVVGIADDSKIIVQGLITPISLNATKIVIAGKIAFPASRGKLELKNTDPRQNPAVNFNYLSSEKDLDECIKMSQLLDKVASSEEIAFFLGIERKNKSISTEDEVRKFCKKNVRTYYHYHGGCAVGSVVDNDYRVYGVKGVRVVDGSTFSESPGTNPMATLLMLGRYQGIKILREREVCLGARYLNSPLMKVKNKFQ</sequence>
<keyword evidence="10" id="KW-1185">Reference proteome</keyword>
<feature type="domain" description="Glucose-methanol-choline oxidoreductase N-terminal" evidence="8">
    <location>
        <begin position="338"/>
        <end position="352"/>
    </location>
</feature>